<dbReference type="InterPro" id="IPR050351">
    <property type="entry name" value="BphY/WalK/GraS-like"/>
</dbReference>
<evidence type="ECO:0000256" key="8">
    <source>
        <dbReference type="ARBA" id="ARBA00022777"/>
    </source>
</evidence>
<keyword evidence="7" id="KW-0547">Nucleotide-binding</keyword>
<dbReference type="EC" id="2.7.13.3" evidence="3"/>
<keyword evidence="9" id="KW-0067">ATP-binding</keyword>
<evidence type="ECO:0000256" key="3">
    <source>
        <dbReference type="ARBA" id="ARBA00012438"/>
    </source>
</evidence>
<keyword evidence="6 13" id="KW-0812">Transmembrane</keyword>
<dbReference type="InterPro" id="IPR004358">
    <property type="entry name" value="Sig_transdc_His_kin-like_C"/>
</dbReference>
<comment type="catalytic activity">
    <reaction evidence="1">
        <text>ATP + protein L-histidine = ADP + protein N-phospho-L-histidine.</text>
        <dbReference type="EC" id="2.7.13.3"/>
    </reaction>
</comment>
<keyword evidence="11" id="KW-0902">Two-component regulatory system</keyword>
<sequence>MNIENISEWIVVLILSVVIVWLWRERVARKRKIKDIRNALERIVTVNHAEKLLYVTGDTELQRLMTEINRLLDLNLRVSVDYNRSQIAMRKMISNISHDLKTPLTVVLGYAEMLDADPHILPEERAKLLSRIHQKTSEAIELIGSFFSLAKLEANDTDIPLTRLEVGELCRRSILEFYDLLTAQGFAVHIDIPEHPIHALGNEGAFGRVLNNLISNAIRYGTDGRTLGLTLTEQQDTVRIEVWDRGQGIQEPEQDKVFERMYTLEDSRNKAIQGSGLGLTIAKRLVETMNGEIHLSSIPYERTVFSFTLKKINY</sequence>
<name>A0A0D7X6W8_9BACL</name>
<dbReference type="Pfam" id="PF02518">
    <property type="entry name" value="HATPase_c"/>
    <property type="match status" value="1"/>
</dbReference>
<protein>
    <recommendedName>
        <fullName evidence="3">histidine kinase</fullName>
        <ecNumber evidence="3">2.7.13.3</ecNumber>
    </recommendedName>
</protein>
<dbReference type="GO" id="GO:0016036">
    <property type="term" value="P:cellular response to phosphate starvation"/>
    <property type="evidence" value="ECO:0007669"/>
    <property type="project" value="TreeGrafter"/>
</dbReference>
<dbReference type="SUPFAM" id="SSF47384">
    <property type="entry name" value="Homodimeric domain of signal transducing histidine kinase"/>
    <property type="match status" value="1"/>
</dbReference>
<dbReference type="FunFam" id="3.30.565.10:FF:000013">
    <property type="entry name" value="Two-component sensor histidine kinase"/>
    <property type="match status" value="1"/>
</dbReference>
<dbReference type="PATRIC" id="fig|159743.3.peg.712"/>
<dbReference type="PROSITE" id="PS50109">
    <property type="entry name" value="HIS_KIN"/>
    <property type="match status" value="1"/>
</dbReference>
<dbReference type="GO" id="GO:0004721">
    <property type="term" value="F:phosphoprotein phosphatase activity"/>
    <property type="evidence" value="ECO:0007669"/>
    <property type="project" value="TreeGrafter"/>
</dbReference>
<dbReference type="Pfam" id="PF00512">
    <property type="entry name" value="HisKA"/>
    <property type="match status" value="1"/>
</dbReference>
<dbReference type="OrthoDB" id="9792991at2"/>
<keyword evidence="8 15" id="KW-0418">Kinase</keyword>
<dbReference type="SUPFAM" id="SSF55874">
    <property type="entry name" value="ATPase domain of HSP90 chaperone/DNA topoisomerase II/histidine kinase"/>
    <property type="match status" value="1"/>
</dbReference>
<dbReference type="InterPro" id="IPR036097">
    <property type="entry name" value="HisK_dim/P_sf"/>
</dbReference>
<dbReference type="GO" id="GO:0000155">
    <property type="term" value="F:phosphorelay sensor kinase activity"/>
    <property type="evidence" value="ECO:0007669"/>
    <property type="project" value="InterPro"/>
</dbReference>
<keyword evidence="16" id="KW-1185">Reference proteome</keyword>
<evidence type="ECO:0000256" key="2">
    <source>
        <dbReference type="ARBA" id="ARBA00004370"/>
    </source>
</evidence>
<dbReference type="SMART" id="SM00388">
    <property type="entry name" value="HisKA"/>
    <property type="match status" value="1"/>
</dbReference>
<evidence type="ECO:0000256" key="13">
    <source>
        <dbReference type="SAM" id="Phobius"/>
    </source>
</evidence>
<reference evidence="15 16" key="1">
    <citation type="submission" date="2014-11" db="EMBL/GenBank/DDBJ databases">
        <title>Draft Genome Sequences of Paenibacillus polymyxa NRRL B-30509 and Paenibacillus terrae NRRL B-30644, Strains from a Poultry Environment that Produce Tridecaptin A and Paenicidins.</title>
        <authorList>
            <person name="van Belkum M.J."/>
            <person name="Lohans C.T."/>
            <person name="Vederas J.C."/>
        </authorList>
    </citation>
    <scope>NUCLEOTIDE SEQUENCE [LARGE SCALE GENOMIC DNA]</scope>
    <source>
        <strain evidence="15 16">NRRL B-30644</strain>
    </source>
</reference>
<dbReference type="InterPro" id="IPR003661">
    <property type="entry name" value="HisK_dim/P_dom"/>
</dbReference>
<evidence type="ECO:0000256" key="11">
    <source>
        <dbReference type="ARBA" id="ARBA00023012"/>
    </source>
</evidence>
<evidence type="ECO:0000256" key="10">
    <source>
        <dbReference type="ARBA" id="ARBA00022989"/>
    </source>
</evidence>
<dbReference type="RefSeq" id="WP_044644762.1">
    <property type="nucleotide sequence ID" value="NZ_JTHP01000003.1"/>
</dbReference>
<dbReference type="Proteomes" id="UP000032534">
    <property type="component" value="Unassembled WGS sequence"/>
</dbReference>
<dbReference type="Gene3D" id="3.30.565.10">
    <property type="entry name" value="Histidine kinase-like ATPase, C-terminal domain"/>
    <property type="match status" value="1"/>
</dbReference>
<feature type="transmembrane region" description="Helical" evidence="13">
    <location>
        <begin position="6"/>
        <end position="23"/>
    </location>
</feature>
<accession>A0A0D7X6W8</accession>
<comment type="subcellular location">
    <subcellularLocation>
        <location evidence="2">Membrane</location>
    </subcellularLocation>
</comment>
<dbReference type="GO" id="GO:0005524">
    <property type="term" value="F:ATP binding"/>
    <property type="evidence" value="ECO:0007669"/>
    <property type="project" value="UniProtKB-KW"/>
</dbReference>
<dbReference type="InterPro" id="IPR005467">
    <property type="entry name" value="His_kinase_dom"/>
</dbReference>
<proteinExistence type="predicted"/>
<evidence type="ECO:0000259" key="14">
    <source>
        <dbReference type="PROSITE" id="PS50109"/>
    </source>
</evidence>
<keyword evidence="4" id="KW-0597">Phosphoprotein</keyword>
<dbReference type="AlphaFoldDB" id="A0A0D7X6W8"/>
<feature type="domain" description="Histidine kinase" evidence="14">
    <location>
        <begin position="95"/>
        <end position="313"/>
    </location>
</feature>
<dbReference type="PRINTS" id="PR00344">
    <property type="entry name" value="BCTRLSENSOR"/>
</dbReference>
<dbReference type="CDD" id="cd00082">
    <property type="entry name" value="HisKA"/>
    <property type="match status" value="1"/>
</dbReference>
<keyword evidence="12 13" id="KW-0472">Membrane</keyword>
<dbReference type="Gene3D" id="1.10.287.130">
    <property type="match status" value="1"/>
</dbReference>
<dbReference type="SMART" id="SM00387">
    <property type="entry name" value="HATPase_c"/>
    <property type="match status" value="1"/>
</dbReference>
<keyword evidence="5" id="KW-0808">Transferase</keyword>
<dbReference type="PANTHER" id="PTHR45453">
    <property type="entry name" value="PHOSPHATE REGULON SENSOR PROTEIN PHOR"/>
    <property type="match status" value="1"/>
</dbReference>
<evidence type="ECO:0000256" key="9">
    <source>
        <dbReference type="ARBA" id="ARBA00022840"/>
    </source>
</evidence>
<evidence type="ECO:0000256" key="4">
    <source>
        <dbReference type="ARBA" id="ARBA00022553"/>
    </source>
</evidence>
<comment type="caution">
    <text evidence="15">The sequence shown here is derived from an EMBL/GenBank/DDBJ whole genome shotgun (WGS) entry which is preliminary data.</text>
</comment>
<evidence type="ECO:0000256" key="6">
    <source>
        <dbReference type="ARBA" id="ARBA00022692"/>
    </source>
</evidence>
<evidence type="ECO:0000256" key="5">
    <source>
        <dbReference type="ARBA" id="ARBA00022679"/>
    </source>
</evidence>
<organism evidence="15 16">
    <name type="scientific">Paenibacillus terrae</name>
    <dbReference type="NCBI Taxonomy" id="159743"/>
    <lineage>
        <taxon>Bacteria</taxon>
        <taxon>Bacillati</taxon>
        <taxon>Bacillota</taxon>
        <taxon>Bacilli</taxon>
        <taxon>Bacillales</taxon>
        <taxon>Paenibacillaceae</taxon>
        <taxon>Paenibacillus</taxon>
    </lineage>
</organism>
<dbReference type="InterPro" id="IPR003594">
    <property type="entry name" value="HATPase_dom"/>
</dbReference>
<dbReference type="PANTHER" id="PTHR45453:SF1">
    <property type="entry name" value="PHOSPHATE REGULON SENSOR PROTEIN PHOR"/>
    <property type="match status" value="1"/>
</dbReference>
<evidence type="ECO:0000256" key="7">
    <source>
        <dbReference type="ARBA" id="ARBA00022741"/>
    </source>
</evidence>
<keyword evidence="10 13" id="KW-1133">Transmembrane helix</keyword>
<gene>
    <name evidence="15" type="ORF">QD47_03300</name>
</gene>
<evidence type="ECO:0000256" key="12">
    <source>
        <dbReference type="ARBA" id="ARBA00023136"/>
    </source>
</evidence>
<dbReference type="GO" id="GO:0005886">
    <property type="term" value="C:plasma membrane"/>
    <property type="evidence" value="ECO:0007669"/>
    <property type="project" value="TreeGrafter"/>
</dbReference>
<evidence type="ECO:0000256" key="1">
    <source>
        <dbReference type="ARBA" id="ARBA00000085"/>
    </source>
</evidence>
<dbReference type="InterPro" id="IPR036890">
    <property type="entry name" value="HATPase_C_sf"/>
</dbReference>
<dbReference type="EMBL" id="JTHP01000003">
    <property type="protein sequence ID" value="KJD47180.1"/>
    <property type="molecule type" value="Genomic_DNA"/>
</dbReference>
<evidence type="ECO:0000313" key="15">
    <source>
        <dbReference type="EMBL" id="KJD47180.1"/>
    </source>
</evidence>
<evidence type="ECO:0000313" key="16">
    <source>
        <dbReference type="Proteomes" id="UP000032534"/>
    </source>
</evidence>